<dbReference type="Proteomes" id="UP000324897">
    <property type="component" value="Chromosome 1"/>
</dbReference>
<protein>
    <submittedName>
        <fullName evidence="1">Uncharacterized protein</fullName>
    </submittedName>
</protein>
<proteinExistence type="predicted"/>
<gene>
    <name evidence="2" type="ORF">EJB05_17434</name>
    <name evidence="1" type="ORF">EJB05_21189</name>
</gene>
<dbReference type="EMBL" id="RWGY01000011">
    <property type="protein sequence ID" value="TVU29614.1"/>
    <property type="molecule type" value="Genomic_DNA"/>
</dbReference>
<organism evidence="1 3">
    <name type="scientific">Eragrostis curvula</name>
    <name type="common">weeping love grass</name>
    <dbReference type="NCBI Taxonomy" id="38414"/>
    <lineage>
        <taxon>Eukaryota</taxon>
        <taxon>Viridiplantae</taxon>
        <taxon>Streptophyta</taxon>
        <taxon>Embryophyta</taxon>
        <taxon>Tracheophyta</taxon>
        <taxon>Spermatophyta</taxon>
        <taxon>Magnoliopsida</taxon>
        <taxon>Liliopsida</taxon>
        <taxon>Poales</taxon>
        <taxon>Poaceae</taxon>
        <taxon>PACMAD clade</taxon>
        <taxon>Chloridoideae</taxon>
        <taxon>Eragrostideae</taxon>
        <taxon>Eragrostidinae</taxon>
        <taxon>Eragrostis</taxon>
    </lineage>
</organism>
<dbReference type="Gramene" id="TVU35538">
    <property type="protein sequence ID" value="TVU35538"/>
    <property type="gene ID" value="EJB05_17434"/>
</dbReference>
<accession>A0A5J9V268</accession>
<reference evidence="1 3" key="1">
    <citation type="journal article" date="2019" name="Sci. Rep.">
        <title>A high-quality genome of Eragrostis curvula grass provides insights into Poaceae evolution and supports new strategies to enhance forage quality.</title>
        <authorList>
            <person name="Carballo J."/>
            <person name="Santos B.A.C.M."/>
            <person name="Zappacosta D."/>
            <person name="Garbus I."/>
            <person name="Selva J.P."/>
            <person name="Gallo C.A."/>
            <person name="Diaz A."/>
            <person name="Albertini E."/>
            <person name="Caccamo M."/>
            <person name="Echenique V."/>
        </authorList>
    </citation>
    <scope>NUCLEOTIDE SEQUENCE [LARGE SCALE GENOMIC DNA]</scope>
    <source>
        <strain evidence="3">cv. Victoria</strain>
        <tissue evidence="1">Leaf</tissue>
    </source>
</reference>
<evidence type="ECO:0000313" key="1">
    <source>
        <dbReference type="EMBL" id="TVU29614.1"/>
    </source>
</evidence>
<feature type="non-terminal residue" evidence="1">
    <location>
        <position position="1"/>
    </location>
</feature>
<dbReference type="EMBL" id="RWGY01000009">
    <property type="protein sequence ID" value="TVU35538.1"/>
    <property type="molecule type" value="Genomic_DNA"/>
</dbReference>
<name>A0A5J9V268_9POAL</name>
<keyword evidence="3" id="KW-1185">Reference proteome</keyword>
<evidence type="ECO:0000313" key="2">
    <source>
        <dbReference type="EMBL" id="TVU35538.1"/>
    </source>
</evidence>
<evidence type="ECO:0000313" key="3">
    <source>
        <dbReference type="Proteomes" id="UP000324897"/>
    </source>
</evidence>
<dbReference type="Gramene" id="TVU29614">
    <property type="protein sequence ID" value="TVU29614"/>
    <property type="gene ID" value="EJB05_21189"/>
</dbReference>
<dbReference type="AlphaFoldDB" id="A0A5J9V268"/>
<sequence>MHGGPANQRLGRIFASSDILSLRRPCAAPPYRRASAARKPCGDPRNPRRGRIYAPSAVLVEVVVHEALRPPLNSPRLPDVDAVFHGLRAATAIHVELNCPSSSGTQEASRVHEQRIHSTAFMGYVNSSSLVFLDEMICDYYLYKKM</sequence>
<comment type="caution">
    <text evidence="1">The sequence shown here is derived from an EMBL/GenBank/DDBJ whole genome shotgun (WGS) entry which is preliminary data.</text>
</comment>